<sequence>MSYLFYTVHTRQPSICLSKLPSFIGVGLRIIICIQIDPRQTQGLSAALFLSLVEAVHCLRSVALPTSPSPARAVSSPFPHRPRAAPSLSPSPSPSASASPSRSRTPPLRASPSPEARGTRGRRVAPPRSLRHRCGSGGPAPSAAPSAAASALLHCVAWPALRSRLAPPALRSSAPIELD</sequence>
<dbReference type="EMBL" id="CM029038">
    <property type="protein sequence ID" value="KAG2652411.1"/>
    <property type="molecule type" value="Genomic_DNA"/>
</dbReference>
<keyword evidence="3" id="KW-1185">Reference proteome</keyword>
<protein>
    <submittedName>
        <fullName evidence="2">Uncharacterized protein</fullName>
    </submittedName>
</protein>
<name>A0A8T0WTD7_PANVG</name>
<gene>
    <name evidence="2" type="ORF">PVAP13_1NG354319</name>
</gene>
<feature type="compositionally biased region" description="Basic residues" evidence="1">
    <location>
        <begin position="119"/>
        <end position="134"/>
    </location>
</feature>
<dbReference type="EMBL" id="CM029038">
    <property type="protein sequence ID" value="KAG2652412.1"/>
    <property type="molecule type" value="Genomic_DNA"/>
</dbReference>
<accession>A0A8T0WTD7</accession>
<evidence type="ECO:0000313" key="2">
    <source>
        <dbReference type="EMBL" id="KAG2652412.1"/>
    </source>
</evidence>
<proteinExistence type="predicted"/>
<organism evidence="2 3">
    <name type="scientific">Panicum virgatum</name>
    <name type="common">Blackwell switchgrass</name>
    <dbReference type="NCBI Taxonomy" id="38727"/>
    <lineage>
        <taxon>Eukaryota</taxon>
        <taxon>Viridiplantae</taxon>
        <taxon>Streptophyta</taxon>
        <taxon>Embryophyta</taxon>
        <taxon>Tracheophyta</taxon>
        <taxon>Spermatophyta</taxon>
        <taxon>Magnoliopsida</taxon>
        <taxon>Liliopsida</taxon>
        <taxon>Poales</taxon>
        <taxon>Poaceae</taxon>
        <taxon>PACMAD clade</taxon>
        <taxon>Panicoideae</taxon>
        <taxon>Panicodae</taxon>
        <taxon>Paniceae</taxon>
        <taxon>Panicinae</taxon>
        <taxon>Panicum</taxon>
        <taxon>Panicum sect. Hiantes</taxon>
    </lineage>
</organism>
<dbReference type="AlphaFoldDB" id="A0A8T0WTD7"/>
<evidence type="ECO:0000256" key="1">
    <source>
        <dbReference type="SAM" id="MobiDB-lite"/>
    </source>
</evidence>
<feature type="region of interest" description="Disordered" evidence="1">
    <location>
        <begin position="66"/>
        <end position="146"/>
    </location>
</feature>
<dbReference type="Proteomes" id="UP000823388">
    <property type="component" value="Chromosome 1N"/>
</dbReference>
<comment type="caution">
    <text evidence="2">The sequence shown here is derived from an EMBL/GenBank/DDBJ whole genome shotgun (WGS) entry which is preliminary data.</text>
</comment>
<reference evidence="2" key="1">
    <citation type="submission" date="2020-05" db="EMBL/GenBank/DDBJ databases">
        <title>WGS assembly of Panicum virgatum.</title>
        <authorList>
            <person name="Lovell J.T."/>
            <person name="Jenkins J."/>
            <person name="Shu S."/>
            <person name="Juenger T.E."/>
            <person name="Schmutz J."/>
        </authorList>
    </citation>
    <scope>NUCLEOTIDE SEQUENCE</scope>
    <source>
        <strain evidence="2">AP13</strain>
    </source>
</reference>
<evidence type="ECO:0000313" key="3">
    <source>
        <dbReference type="Proteomes" id="UP000823388"/>
    </source>
</evidence>
<feature type="compositionally biased region" description="Low complexity" evidence="1">
    <location>
        <begin position="84"/>
        <end position="114"/>
    </location>
</feature>